<evidence type="ECO:0000313" key="3">
    <source>
        <dbReference type="Proteomes" id="UP000318422"/>
    </source>
</evidence>
<sequence>MKLPALLWQAPKSAVPFRELIPDDQARQIKIALKQEWERVRKTWARNDAIREVANRRASNQQPFALDEEGEWLLKNWQHFQRIQQKTGRSLPTGEQILDGFDAPRLSRDGLERRVMRSICFPTLEEAEIALHMALMNSGWNLGTLTNLDAESPFLVAPHPKNQAQFVLSSGVEEETEATLQASKPRAKGKMQFCTGLVKHTSSPPFIVAAFLKRVAPLREQLKQQYTEAVKVLAQMQSSHADAKIVDAQYLKAQRLREGLRNVWLYVSSKGDVGWLNWSQQGRYKTHGQVKMGSYLCRFMVRLNEKRADHGLSPIPNITPSDFRDIYARWVYKQSGGNILSVMLALGHSRIGSTIGYLENTLFAAENDAHALRFMAHLIGQLEQGRIDLTILAQLVRDGELTPEMETRLTSYRQLMKSRIGTGCTDPRRPPESVAPNHVAGRLCGTHRCLKDCPNAKFLPESLDGIAMRVEELMTMLERLPRETWLRSGFDNELEAGEFLLDTLYPVEDVPSARVKWRKRIESGEHIIPGLGHIGPREFVEVA</sequence>
<dbReference type="Proteomes" id="UP000318422">
    <property type="component" value="Unassembled WGS sequence"/>
</dbReference>
<dbReference type="InterPro" id="IPR011010">
    <property type="entry name" value="DNA_brk_join_enz"/>
</dbReference>
<dbReference type="SUPFAM" id="SSF56349">
    <property type="entry name" value="DNA breaking-rejoining enzymes"/>
    <property type="match status" value="1"/>
</dbReference>
<dbReference type="EMBL" id="BJNV01000023">
    <property type="protein sequence ID" value="GEC95602.1"/>
    <property type="molecule type" value="Genomic_DNA"/>
</dbReference>
<evidence type="ECO:0008006" key="4">
    <source>
        <dbReference type="Google" id="ProtNLM"/>
    </source>
</evidence>
<comment type="caution">
    <text evidence="2">The sequence shown here is derived from an EMBL/GenBank/DDBJ whole genome shotgun (WGS) entry which is preliminary data.</text>
</comment>
<proteinExistence type="predicted"/>
<evidence type="ECO:0000256" key="1">
    <source>
        <dbReference type="ARBA" id="ARBA00023172"/>
    </source>
</evidence>
<dbReference type="GO" id="GO:0015074">
    <property type="term" value="P:DNA integration"/>
    <property type="evidence" value="ECO:0007669"/>
    <property type="project" value="InterPro"/>
</dbReference>
<keyword evidence="3" id="KW-1185">Reference proteome</keyword>
<organism evidence="2 3">
    <name type="scientific">Zoogloea ramigera</name>
    <dbReference type="NCBI Taxonomy" id="350"/>
    <lineage>
        <taxon>Bacteria</taxon>
        <taxon>Pseudomonadati</taxon>
        <taxon>Pseudomonadota</taxon>
        <taxon>Betaproteobacteria</taxon>
        <taxon>Rhodocyclales</taxon>
        <taxon>Zoogloeaceae</taxon>
        <taxon>Zoogloea</taxon>
    </lineage>
</organism>
<evidence type="ECO:0000313" key="2">
    <source>
        <dbReference type="EMBL" id="GEC95602.1"/>
    </source>
</evidence>
<accession>A0A4Y4CU24</accession>
<dbReference type="GO" id="GO:0006310">
    <property type="term" value="P:DNA recombination"/>
    <property type="evidence" value="ECO:0007669"/>
    <property type="project" value="UniProtKB-KW"/>
</dbReference>
<gene>
    <name evidence="2" type="ORF">ZRA01_16750</name>
</gene>
<dbReference type="Gene3D" id="1.10.443.10">
    <property type="entry name" value="Intergrase catalytic core"/>
    <property type="match status" value="1"/>
</dbReference>
<reference evidence="2 3" key="1">
    <citation type="submission" date="2019-06" db="EMBL/GenBank/DDBJ databases">
        <title>Whole genome shotgun sequence of Zoogloea ramigera NBRC 15342.</title>
        <authorList>
            <person name="Hosoyama A."/>
            <person name="Uohara A."/>
            <person name="Ohji S."/>
            <person name="Ichikawa N."/>
        </authorList>
    </citation>
    <scope>NUCLEOTIDE SEQUENCE [LARGE SCALE GENOMIC DNA]</scope>
    <source>
        <strain evidence="2 3">NBRC 15342</strain>
    </source>
</reference>
<protein>
    <recommendedName>
        <fullName evidence="4">Integrase</fullName>
    </recommendedName>
</protein>
<dbReference type="AlphaFoldDB" id="A0A4Y4CU24"/>
<dbReference type="GO" id="GO:0003677">
    <property type="term" value="F:DNA binding"/>
    <property type="evidence" value="ECO:0007669"/>
    <property type="project" value="InterPro"/>
</dbReference>
<keyword evidence="1" id="KW-0233">DNA recombination</keyword>
<name>A0A4Y4CU24_ZOORA</name>
<dbReference type="InterPro" id="IPR013762">
    <property type="entry name" value="Integrase-like_cat_sf"/>
</dbReference>